<feature type="region of interest" description="Disordered" evidence="6">
    <location>
        <begin position="242"/>
        <end position="261"/>
    </location>
</feature>
<evidence type="ECO:0000256" key="6">
    <source>
        <dbReference type="SAM" id="MobiDB-lite"/>
    </source>
</evidence>
<evidence type="ECO:0000256" key="5">
    <source>
        <dbReference type="ARBA" id="ARBA00023242"/>
    </source>
</evidence>
<name>A0A6J5XKI9_PRUAR</name>
<keyword evidence="5" id="KW-0539">Nucleus</keyword>
<evidence type="ECO:0000256" key="3">
    <source>
        <dbReference type="ARBA" id="ARBA00022490"/>
    </source>
</evidence>
<organism evidence="7 8">
    <name type="scientific">Prunus armeniaca</name>
    <name type="common">Apricot</name>
    <name type="synonym">Armeniaca vulgaris</name>
    <dbReference type="NCBI Taxonomy" id="36596"/>
    <lineage>
        <taxon>Eukaryota</taxon>
        <taxon>Viridiplantae</taxon>
        <taxon>Streptophyta</taxon>
        <taxon>Embryophyta</taxon>
        <taxon>Tracheophyta</taxon>
        <taxon>Spermatophyta</taxon>
        <taxon>Magnoliopsida</taxon>
        <taxon>eudicotyledons</taxon>
        <taxon>Gunneridae</taxon>
        <taxon>Pentapetalae</taxon>
        <taxon>rosids</taxon>
        <taxon>fabids</taxon>
        <taxon>Rosales</taxon>
        <taxon>Rosaceae</taxon>
        <taxon>Amygdaloideae</taxon>
        <taxon>Amygdaleae</taxon>
        <taxon>Prunus</taxon>
    </lineage>
</organism>
<dbReference type="GO" id="GO:0005737">
    <property type="term" value="C:cytoplasm"/>
    <property type="evidence" value="ECO:0007669"/>
    <property type="project" value="UniProtKB-SubCell"/>
</dbReference>
<dbReference type="GO" id="GO:0002098">
    <property type="term" value="P:tRNA wobble uridine modification"/>
    <property type="evidence" value="ECO:0007669"/>
    <property type="project" value="InterPro"/>
</dbReference>
<dbReference type="OrthoDB" id="289162at2759"/>
<dbReference type="InterPro" id="IPR008728">
    <property type="entry name" value="Elongator_complex_protein_4"/>
</dbReference>
<dbReference type="Proteomes" id="UP000507245">
    <property type="component" value="Unassembled WGS sequence"/>
</dbReference>
<dbReference type="Pfam" id="PF05625">
    <property type="entry name" value="PAXNEB"/>
    <property type="match status" value="2"/>
</dbReference>
<keyword evidence="8" id="KW-1185">Reference proteome</keyword>
<dbReference type="PANTHER" id="PTHR12896">
    <property type="entry name" value="PAX6 NEIGHBOR PROTEIN PAXNEB"/>
    <property type="match status" value="1"/>
</dbReference>
<comment type="subcellular location">
    <subcellularLocation>
        <location evidence="2">Cytoplasm</location>
    </subcellularLocation>
    <subcellularLocation>
        <location evidence="1">Nucleus</location>
    </subcellularLocation>
</comment>
<evidence type="ECO:0000256" key="2">
    <source>
        <dbReference type="ARBA" id="ARBA00004496"/>
    </source>
</evidence>
<proteinExistence type="predicted"/>
<reference evidence="8" key="1">
    <citation type="journal article" date="2020" name="Genome Biol.">
        <title>Gamete binning: chromosome-level and haplotype-resolved genome assembly enabled by high-throughput single-cell sequencing of gamete genomes.</title>
        <authorList>
            <person name="Campoy J.A."/>
            <person name="Sun H."/>
            <person name="Goel M."/>
            <person name="Jiao W.-B."/>
            <person name="Folz-Donahue K."/>
            <person name="Wang N."/>
            <person name="Rubio M."/>
            <person name="Liu C."/>
            <person name="Kukat C."/>
            <person name="Ruiz D."/>
            <person name="Huettel B."/>
            <person name="Schneeberger K."/>
        </authorList>
    </citation>
    <scope>NUCLEOTIDE SEQUENCE [LARGE SCALE GENOMIC DNA]</scope>
    <source>
        <strain evidence="8">cv. Rojo Pasion</strain>
    </source>
</reference>
<protein>
    <submittedName>
        <fullName evidence="7">Uncharacterized protein</fullName>
    </submittedName>
</protein>
<evidence type="ECO:0000313" key="7">
    <source>
        <dbReference type="EMBL" id="CAB4314360.1"/>
    </source>
</evidence>
<dbReference type="GO" id="GO:0033588">
    <property type="term" value="C:elongator holoenzyme complex"/>
    <property type="evidence" value="ECO:0007669"/>
    <property type="project" value="InterPro"/>
</dbReference>
<dbReference type="GO" id="GO:0008023">
    <property type="term" value="C:transcription elongation factor complex"/>
    <property type="evidence" value="ECO:0007669"/>
    <property type="project" value="TreeGrafter"/>
</dbReference>
<evidence type="ECO:0000313" key="8">
    <source>
        <dbReference type="Proteomes" id="UP000507245"/>
    </source>
</evidence>
<sequence>MSATKIRTSCFSPNFAAVNSPQIPGLKRGPNGTMFISSGILDLDKILGGGLSLGKPSHGDGRCRTLAKDDKSSHRDPDQEKGFRIAWQYKKYFWENQQSFDSQGGKAVCYVVVVQIENMSSATNLIFGSPWRGNFEAGRLLIALAFKESSNLVALHDHCATFLSQFPRDLLIGCDISEEDKELEKLLTGNMVGLLNVHKVAGINTQVHVILESTTFSINLKKRRFMVLECLNQVPIDGSSGNSYGNSSSCSVSSKTGTLDF</sequence>
<dbReference type="PANTHER" id="PTHR12896:SF1">
    <property type="entry name" value="ELONGATOR COMPLEX PROTEIN 4"/>
    <property type="match status" value="1"/>
</dbReference>
<evidence type="ECO:0000256" key="1">
    <source>
        <dbReference type="ARBA" id="ARBA00004123"/>
    </source>
</evidence>
<dbReference type="EMBL" id="CAEKKB010000006">
    <property type="protein sequence ID" value="CAB4314360.1"/>
    <property type="molecule type" value="Genomic_DNA"/>
</dbReference>
<accession>A0A6J5XKI9</accession>
<dbReference type="AlphaFoldDB" id="A0A6J5XKI9"/>
<keyword evidence="3" id="KW-0963">Cytoplasm</keyword>
<keyword evidence="4" id="KW-0819">tRNA processing</keyword>
<evidence type="ECO:0000256" key="4">
    <source>
        <dbReference type="ARBA" id="ARBA00022694"/>
    </source>
</evidence>
<gene>
    <name evidence="7" type="ORF">ORAREDHAP_LOCUS38754</name>
</gene>
<feature type="compositionally biased region" description="Low complexity" evidence="6">
    <location>
        <begin position="242"/>
        <end position="254"/>
    </location>
</feature>